<proteinExistence type="predicted"/>
<name>A0AAD7GJH5_MYCRO</name>
<keyword evidence="2" id="KW-1185">Reference proteome</keyword>
<organism evidence="1 2">
    <name type="scientific">Mycena rosella</name>
    <name type="common">Pink bonnet</name>
    <name type="synonym">Agaricus rosellus</name>
    <dbReference type="NCBI Taxonomy" id="1033263"/>
    <lineage>
        <taxon>Eukaryota</taxon>
        <taxon>Fungi</taxon>
        <taxon>Dikarya</taxon>
        <taxon>Basidiomycota</taxon>
        <taxon>Agaricomycotina</taxon>
        <taxon>Agaricomycetes</taxon>
        <taxon>Agaricomycetidae</taxon>
        <taxon>Agaricales</taxon>
        <taxon>Marasmiineae</taxon>
        <taxon>Mycenaceae</taxon>
        <taxon>Mycena</taxon>
    </lineage>
</organism>
<gene>
    <name evidence="1" type="ORF">B0H17DRAFT_1179771</name>
</gene>
<reference evidence="1" key="1">
    <citation type="submission" date="2023-03" db="EMBL/GenBank/DDBJ databases">
        <title>Massive genome expansion in bonnet fungi (Mycena s.s.) driven by repeated elements and novel gene families across ecological guilds.</title>
        <authorList>
            <consortium name="Lawrence Berkeley National Laboratory"/>
            <person name="Harder C.B."/>
            <person name="Miyauchi S."/>
            <person name="Viragh M."/>
            <person name="Kuo A."/>
            <person name="Thoen E."/>
            <person name="Andreopoulos B."/>
            <person name="Lu D."/>
            <person name="Skrede I."/>
            <person name="Drula E."/>
            <person name="Henrissat B."/>
            <person name="Morin E."/>
            <person name="Kohler A."/>
            <person name="Barry K."/>
            <person name="LaButti K."/>
            <person name="Morin E."/>
            <person name="Salamov A."/>
            <person name="Lipzen A."/>
            <person name="Mereny Z."/>
            <person name="Hegedus B."/>
            <person name="Baldrian P."/>
            <person name="Stursova M."/>
            <person name="Weitz H."/>
            <person name="Taylor A."/>
            <person name="Grigoriev I.V."/>
            <person name="Nagy L.G."/>
            <person name="Martin F."/>
            <person name="Kauserud H."/>
        </authorList>
    </citation>
    <scope>NUCLEOTIDE SEQUENCE</scope>
    <source>
        <strain evidence="1">CBHHK067</strain>
    </source>
</reference>
<protein>
    <submittedName>
        <fullName evidence="1">Uncharacterized protein</fullName>
    </submittedName>
</protein>
<accession>A0AAD7GJH5</accession>
<sequence>MSVNLPRHTPPNILLLNISIPAMPDSTSKNPSHSRVELKQKLLDSSKGAVQLAVVALKIAASAAQNVPYLGAISTALKEVMKIIDVDVCKATWKVVMLEIETIHMLVDTFRTQWTGKGMKEGELPEPIRKAFTEFEVCLLKVIVTMNN</sequence>
<evidence type="ECO:0000313" key="1">
    <source>
        <dbReference type="EMBL" id="KAJ7690852.1"/>
    </source>
</evidence>
<evidence type="ECO:0000313" key="2">
    <source>
        <dbReference type="Proteomes" id="UP001221757"/>
    </source>
</evidence>
<dbReference type="AlphaFoldDB" id="A0AAD7GJH5"/>
<dbReference type="EMBL" id="JARKIE010000062">
    <property type="protein sequence ID" value="KAJ7690852.1"/>
    <property type="molecule type" value="Genomic_DNA"/>
</dbReference>
<comment type="caution">
    <text evidence="1">The sequence shown here is derived from an EMBL/GenBank/DDBJ whole genome shotgun (WGS) entry which is preliminary data.</text>
</comment>
<dbReference type="Proteomes" id="UP001221757">
    <property type="component" value="Unassembled WGS sequence"/>
</dbReference>
<feature type="non-terminal residue" evidence="1">
    <location>
        <position position="1"/>
    </location>
</feature>